<name>A0A4U0SDH7_9ACTN</name>
<proteinExistence type="predicted"/>
<keyword evidence="2" id="KW-1185">Reference proteome</keyword>
<reference evidence="1 2" key="1">
    <citation type="submission" date="2019-04" db="EMBL/GenBank/DDBJ databases">
        <title>Streptomyces oryziradicis sp. nov., a novel actinomycete isolated from rhizosphere soil of rice (Oryza sativa L.).</title>
        <authorList>
            <person name="Li C."/>
        </authorList>
    </citation>
    <scope>NUCLEOTIDE SEQUENCE [LARGE SCALE GENOMIC DNA]</scope>
    <source>
        <strain evidence="1 2">NEAU-C40</strain>
    </source>
</reference>
<accession>A0A4U0SDH7</accession>
<evidence type="ECO:0000313" key="2">
    <source>
        <dbReference type="Proteomes" id="UP000305778"/>
    </source>
</evidence>
<protein>
    <submittedName>
        <fullName evidence="1">Uncharacterized protein</fullName>
    </submittedName>
</protein>
<dbReference type="AlphaFoldDB" id="A0A4U0SDH7"/>
<comment type="caution">
    <text evidence="1">The sequence shown here is derived from an EMBL/GenBank/DDBJ whole genome shotgun (WGS) entry which is preliminary data.</text>
</comment>
<organism evidence="1 2">
    <name type="scientific">Actinacidiphila oryziradicis</name>
    <dbReference type="NCBI Taxonomy" id="2571141"/>
    <lineage>
        <taxon>Bacteria</taxon>
        <taxon>Bacillati</taxon>
        <taxon>Actinomycetota</taxon>
        <taxon>Actinomycetes</taxon>
        <taxon>Kitasatosporales</taxon>
        <taxon>Streptomycetaceae</taxon>
        <taxon>Actinacidiphila</taxon>
    </lineage>
</organism>
<dbReference type="EMBL" id="SUMC01000042">
    <property type="protein sequence ID" value="TKA06247.1"/>
    <property type="molecule type" value="Genomic_DNA"/>
</dbReference>
<sequence>MDLAAHLSAIDLLRARPGCHITDLQISEDFWEDDDSRRPRARDDFGAGCQALVDLLTERWGEPEVLDLGGHLEQLVAGERVAPPLNALCGYVPELYLWRPDGRWTAIGVGQGGEELPFQLVAAVSDGDPR</sequence>
<gene>
    <name evidence="1" type="ORF">FCI23_33100</name>
</gene>
<dbReference type="OrthoDB" id="3478947at2"/>
<evidence type="ECO:0000313" key="1">
    <source>
        <dbReference type="EMBL" id="TKA06247.1"/>
    </source>
</evidence>
<dbReference type="Proteomes" id="UP000305778">
    <property type="component" value="Unassembled WGS sequence"/>
</dbReference>